<dbReference type="EMBL" id="VSSQ01000019">
    <property type="protein sequence ID" value="MPL62799.1"/>
    <property type="molecule type" value="Genomic_DNA"/>
</dbReference>
<gene>
    <name evidence="1" type="ORF">SDC9_08419</name>
</gene>
<evidence type="ECO:0000313" key="1">
    <source>
        <dbReference type="EMBL" id="MPL62799.1"/>
    </source>
</evidence>
<organism evidence="1">
    <name type="scientific">bioreactor metagenome</name>
    <dbReference type="NCBI Taxonomy" id="1076179"/>
    <lineage>
        <taxon>unclassified sequences</taxon>
        <taxon>metagenomes</taxon>
        <taxon>ecological metagenomes</taxon>
    </lineage>
</organism>
<name>A0A644T7R3_9ZZZZ</name>
<sequence length="240" mass="27243">MKRSTLITIILALILIFGAYLWGMTQISLVEPVGRLTITKIGNPDMFPDHGNAEVLGDYAAKTGSKCVLVVHYGGDSNYRQFVQESPLSSSGEVKIIELAFVDPSTYKTYVDWGEVFYTFMFGIPEDRYTYRADGISFQTLDEALAYVDQEAKNYGQEGPIPMFYHGTVRQGGPYLNPGCGFPLYTQISWKQYGRFGAYYYVAKGLIWPYLSNRYYPYEISHLSDLQKLYNEGNLDYTAI</sequence>
<proteinExistence type="predicted"/>
<dbReference type="AlphaFoldDB" id="A0A644T7R3"/>
<comment type="caution">
    <text evidence="1">The sequence shown here is derived from an EMBL/GenBank/DDBJ whole genome shotgun (WGS) entry which is preliminary data.</text>
</comment>
<protein>
    <submittedName>
        <fullName evidence="1">Uncharacterized protein</fullName>
    </submittedName>
</protein>
<reference evidence="1" key="1">
    <citation type="submission" date="2019-08" db="EMBL/GenBank/DDBJ databases">
        <authorList>
            <person name="Kucharzyk K."/>
            <person name="Murdoch R.W."/>
            <person name="Higgins S."/>
            <person name="Loffler F."/>
        </authorList>
    </citation>
    <scope>NUCLEOTIDE SEQUENCE</scope>
</reference>
<accession>A0A644T7R3</accession>